<dbReference type="Pfam" id="PF23843">
    <property type="entry name" value="DUF7210"/>
    <property type="match status" value="1"/>
</dbReference>
<dbReference type="AlphaFoldDB" id="A0A377JJ22"/>
<proteinExistence type="predicted"/>
<accession>A0A377JJ22</accession>
<evidence type="ECO:0000313" key="4">
    <source>
        <dbReference type="Proteomes" id="UP000254186"/>
    </source>
</evidence>
<evidence type="ECO:0000256" key="1">
    <source>
        <dbReference type="SAM" id="MobiDB-lite"/>
    </source>
</evidence>
<dbReference type="EMBL" id="UGHY01000002">
    <property type="protein sequence ID" value="STP05670.1"/>
    <property type="molecule type" value="Genomic_DNA"/>
</dbReference>
<dbReference type="Proteomes" id="UP000254186">
    <property type="component" value="Unassembled WGS sequence"/>
</dbReference>
<protein>
    <recommendedName>
        <fullName evidence="2">DUF7210 domain-containing protein</fullName>
    </recommendedName>
</protein>
<name>A0A377JJ22_HAEPA</name>
<dbReference type="InterPro" id="IPR055634">
    <property type="entry name" value="DUF7210"/>
</dbReference>
<organism evidence="3 4">
    <name type="scientific">Haemophilus parainfluenzae</name>
    <dbReference type="NCBI Taxonomy" id="729"/>
    <lineage>
        <taxon>Bacteria</taxon>
        <taxon>Pseudomonadati</taxon>
        <taxon>Pseudomonadota</taxon>
        <taxon>Gammaproteobacteria</taxon>
        <taxon>Pasteurellales</taxon>
        <taxon>Pasteurellaceae</taxon>
        <taxon>Haemophilus</taxon>
    </lineage>
</organism>
<feature type="domain" description="DUF7210" evidence="2">
    <location>
        <begin position="12"/>
        <end position="38"/>
    </location>
</feature>
<dbReference type="RefSeq" id="WP_115180411.1">
    <property type="nucleotide sequence ID" value="NZ_UGHY01000002.1"/>
</dbReference>
<reference evidence="3 4" key="1">
    <citation type="submission" date="2018-06" db="EMBL/GenBank/DDBJ databases">
        <authorList>
            <consortium name="Pathogen Informatics"/>
            <person name="Doyle S."/>
        </authorList>
    </citation>
    <scope>NUCLEOTIDE SEQUENCE [LARGE SCALE GENOMIC DNA]</scope>
    <source>
        <strain evidence="3 4">NCTC10672</strain>
    </source>
</reference>
<gene>
    <name evidence="3" type="ORF">NCTC10672_01637</name>
</gene>
<evidence type="ECO:0000259" key="2">
    <source>
        <dbReference type="Pfam" id="PF23843"/>
    </source>
</evidence>
<feature type="region of interest" description="Disordered" evidence="1">
    <location>
        <begin position="64"/>
        <end position="95"/>
    </location>
</feature>
<sequence length="95" mass="10844">MDKTKLYAVISTMAIYHNNQRYEQGDKLELTDEEAARISLYVQLDEAEDEKRKQAEAEAEKARLAAEEKARLAAEEKARKEAEKANKNDKGEGKE</sequence>
<evidence type="ECO:0000313" key="3">
    <source>
        <dbReference type="EMBL" id="STP05670.1"/>
    </source>
</evidence>